<keyword evidence="3" id="KW-1185">Reference proteome</keyword>
<reference evidence="2 3" key="1">
    <citation type="submission" date="2019-05" db="EMBL/GenBank/DDBJ databases">
        <title>Mikania micrantha, genome provides insights into the molecular mechanism of rapid growth.</title>
        <authorList>
            <person name="Liu B."/>
        </authorList>
    </citation>
    <scope>NUCLEOTIDE SEQUENCE [LARGE SCALE GENOMIC DNA]</scope>
    <source>
        <strain evidence="2">NLD-2019</strain>
        <tissue evidence="2">Leaf</tissue>
    </source>
</reference>
<evidence type="ECO:0000256" key="1">
    <source>
        <dbReference type="SAM" id="MobiDB-lite"/>
    </source>
</evidence>
<protein>
    <submittedName>
        <fullName evidence="2">Uncharacterized protein</fullName>
    </submittedName>
</protein>
<name>A0A5N6NXA1_9ASTR</name>
<comment type="caution">
    <text evidence="2">The sequence shown here is derived from an EMBL/GenBank/DDBJ whole genome shotgun (WGS) entry which is preliminary data.</text>
</comment>
<sequence length="83" mass="9132">MMNENSMKDMTTEEKRESSEAVSLRKPLVHQKLYVFKSFGALTLSVGLPKCLSCTAFSRSELPFGSNVASEEELLPSEGCLSV</sequence>
<dbReference type="Proteomes" id="UP000326396">
    <property type="component" value="Linkage Group LG17"/>
</dbReference>
<feature type="compositionally biased region" description="Basic and acidic residues" evidence="1">
    <location>
        <begin position="1"/>
        <end position="19"/>
    </location>
</feature>
<feature type="region of interest" description="Disordered" evidence="1">
    <location>
        <begin position="1"/>
        <end position="22"/>
    </location>
</feature>
<dbReference type="AlphaFoldDB" id="A0A5N6NXA1"/>
<evidence type="ECO:0000313" key="2">
    <source>
        <dbReference type="EMBL" id="KAD5318297.1"/>
    </source>
</evidence>
<evidence type="ECO:0000313" key="3">
    <source>
        <dbReference type="Proteomes" id="UP000326396"/>
    </source>
</evidence>
<dbReference type="EMBL" id="SZYD01000009">
    <property type="protein sequence ID" value="KAD5318297.1"/>
    <property type="molecule type" value="Genomic_DNA"/>
</dbReference>
<gene>
    <name evidence="2" type="ORF">E3N88_18243</name>
</gene>
<accession>A0A5N6NXA1</accession>
<proteinExistence type="predicted"/>
<organism evidence="2 3">
    <name type="scientific">Mikania micrantha</name>
    <name type="common">bitter vine</name>
    <dbReference type="NCBI Taxonomy" id="192012"/>
    <lineage>
        <taxon>Eukaryota</taxon>
        <taxon>Viridiplantae</taxon>
        <taxon>Streptophyta</taxon>
        <taxon>Embryophyta</taxon>
        <taxon>Tracheophyta</taxon>
        <taxon>Spermatophyta</taxon>
        <taxon>Magnoliopsida</taxon>
        <taxon>eudicotyledons</taxon>
        <taxon>Gunneridae</taxon>
        <taxon>Pentapetalae</taxon>
        <taxon>asterids</taxon>
        <taxon>campanulids</taxon>
        <taxon>Asterales</taxon>
        <taxon>Asteraceae</taxon>
        <taxon>Asteroideae</taxon>
        <taxon>Heliantheae alliance</taxon>
        <taxon>Eupatorieae</taxon>
        <taxon>Mikania</taxon>
    </lineage>
</organism>